<dbReference type="EMBL" id="LYPA01000065">
    <property type="protein sequence ID" value="OBR64299.1"/>
    <property type="molecule type" value="Genomic_DNA"/>
</dbReference>
<protein>
    <recommendedName>
        <fullName evidence="1">HTH LytTR-type domain-containing protein</fullName>
    </recommendedName>
</protein>
<accession>A0A1A5YFC7</accession>
<dbReference type="Gene3D" id="2.40.50.1020">
    <property type="entry name" value="LytTr DNA-binding domain"/>
    <property type="match status" value="1"/>
</dbReference>
<dbReference type="InterPro" id="IPR007492">
    <property type="entry name" value="LytTR_DNA-bd_dom"/>
</dbReference>
<dbReference type="RefSeq" id="WP_068684827.1">
    <property type="nucleotide sequence ID" value="NZ_LYPA01000065.1"/>
</dbReference>
<organism evidence="2 3">
    <name type="scientific">Paenibacillus oryzae</name>
    <dbReference type="NCBI Taxonomy" id="1844972"/>
    <lineage>
        <taxon>Bacteria</taxon>
        <taxon>Bacillati</taxon>
        <taxon>Bacillota</taxon>
        <taxon>Bacilli</taxon>
        <taxon>Bacillales</taxon>
        <taxon>Paenibacillaceae</taxon>
        <taxon>Paenibacillus</taxon>
    </lineage>
</organism>
<feature type="domain" description="HTH LytTR-type" evidence="1">
    <location>
        <begin position="18"/>
        <end position="100"/>
    </location>
</feature>
<gene>
    <name evidence="2" type="ORF">A7K91_12310</name>
</gene>
<name>A0A1A5YFC7_9BACL</name>
<reference evidence="2 3" key="1">
    <citation type="submission" date="2016-05" db="EMBL/GenBank/DDBJ databases">
        <title>Paenibacillus oryzae. sp. nov., isolated from the rice root.</title>
        <authorList>
            <person name="Zhang J."/>
            <person name="Zhang X."/>
        </authorList>
    </citation>
    <scope>NUCLEOTIDE SEQUENCE [LARGE SCALE GENOMIC DNA]</scope>
    <source>
        <strain evidence="2 3">1DrF-4</strain>
    </source>
</reference>
<dbReference type="GO" id="GO:0003677">
    <property type="term" value="F:DNA binding"/>
    <property type="evidence" value="ECO:0007669"/>
    <property type="project" value="InterPro"/>
</dbReference>
<evidence type="ECO:0000313" key="2">
    <source>
        <dbReference type="EMBL" id="OBR64299.1"/>
    </source>
</evidence>
<dbReference type="STRING" id="1844972.A7K91_12310"/>
<keyword evidence="3" id="KW-1185">Reference proteome</keyword>
<dbReference type="Pfam" id="PF04397">
    <property type="entry name" value="LytTR"/>
    <property type="match status" value="1"/>
</dbReference>
<dbReference type="Proteomes" id="UP000092024">
    <property type="component" value="Unassembled WGS sequence"/>
</dbReference>
<evidence type="ECO:0000259" key="1">
    <source>
        <dbReference type="Pfam" id="PF04397"/>
    </source>
</evidence>
<dbReference type="OrthoDB" id="2613016at2"/>
<proteinExistence type="predicted"/>
<sequence length="112" mass="12933">MIVALQERNDYENFDVESDVLYFKTGVQGLVCFHGRNYNRTKKMTAAELKQLVSTPGFYQVSSNCFVNISKIKSIAEGTIYFGAKYSDAKKLNVNRRKQYVIEQLFTQRLKS</sequence>
<dbReference type="AlphaFoldDB" id="A0A1A5YFC7"/>
<evidence type="ECO:0000313" key="3">
    <source>
        <dbReference type="Proteomes" id="UP000092024"/>
    </source>
</evidence>
<comment type="caution">
    <text evidence="2">The sequence shown here is derived from an EMBL/GenBank/DDBJ whole genome shotgun (WGS) entry which is preliminary data.</text>
</comment>